<dbReference type="RefSeq" id="WP_051514918.1">
    <property type="nucleotide sequence ID" value="NZ_AZQP01000009.1"/>
</dbReference>
<evidence type="ECO:0000313" key="1">
    <source>
        <dbReference type="EMBL" id="EYE89045.1"/>
    </source>
</evidence>
<evidence type="ECO:0000313" key="2">
    <source>
        <dbReference type="Proteomes" id="UP000019681"/>
    </source>
</evidence>
<proteinExistence type="predicted"/>
<comment type="caution">
    <text evidence="1">The sequence shown here is derived from an EMBL/GenBank/DDBJ whole genome shotgun (WGS) entry which is preliminary data.</text>
</comment>
<dbReference type="OrthoDB" id="1722540at2"/>
<name>A0A017RYR4_9CLOT</name>
<dbReference type="STRING" id="1403537.Q428_04365"/>
<dbReference type="EMBL" id="AZQP01000009">
    <property type="protein sequence ID" value="EYE89045.1"/>
    <property type="molecule type" value="Genomic_DNA"/>
</dbReference>
<reference evidence="1 2" key="1">
    <citation type="journal article" date="2014" name="Genome Announc.">
        <title>Draft Genome Sequence of Fervidicella metallireducens Strain AeBT, an Iron-Reducing Thermoanaerobe from the Great Artesian Basin.</title>
        <authorList>
            <person name="Patel B.K."/>
        </authorList>
    </citation>
    <scope>NUCLEOTIDE SEQUENCE [LARGE SCALE GENOMIC DNA]</scope>
    <source>
        <strain evidence="1 2">AeB</strain>
    </source>
</reference>
<keyword evidence="2" id="KW-1185">Reference proteome</keyword>
<dbReference type="Pfam" id="PF18937">
    <property type="entry name" value="DUF5685"/>
    <property type="match status" value="1"/>
</dbReference>
<dbReference type="InterPro" id="IPR043740">
    <property type="entry name" value="DUF5685"/>
</dbReference>
<gene>
    <name evidence="1" type="ORF">Q428_04365</name>
</gene>
<dbReference type="Proteomes" id="UP000019681">
    <property type="component" value="Unassembled WGS sequence"/>
</dbReference>
<sequence>MFGYITPLKDELLIREYNTFKAYYCGLCSDMGKKSYPSKFALTYDLTFLAIVLSSLYNDVESVRKVFCPFKMKNVIRVNNNQFIDYAAEMNIFLFNRKLYDNYIDDKNFISLFLSKLTGLKSKSDIVIDKISCIDYSLKELNKLEKKYCDNLDEVSHIFAEITSDIFSIYEDRNSKLLRHFGYHIGKWIYVLDAYDDLTNDINKSNYNPCIYSFHYNGEEPDKFKEKIRDNIEFVLFRCLTEVANALNLLEFKKNKGIIENIVYLGMKDKTFKVLEGRNDNEKSLRNIRCKTECIPRGNKASL</sequence>
<dbReference type="AlphaFoldDB" id="A0A017RYR4"/>
<protein>
    <submittedName>
        <fullName evidence="1">Uncharacterized protein</fullName>
    </submittedName>
</protein>
<accession>A0A017RYR4</accession>
<organism evidence="1 2">
    <name type="scientific">Fervidicella metallireducens AeB</name>
    <dbReference type="NCBI Taxonomy" id="1403537"/>
    <lineage>
        <taxon>Bacteria</taxon>
        <taxon>Bacillati</taxon>
        <taxon>Bacillota</taxon>
        <taxon>Clostridia</taxon>
        <taxon>Eubacteriales</taxon>
        <taxon>Clostridiaceae</taxon>
        <taxon>Fervidicella</taxon>
    </lineage>
</organism>